<evidence type="ECO:0000256" key="1">
    <source>
        <dbReference type="ARBA" id="ARBA00004496"/>
    </source>
</evidence>
<keyword evidence="4" id="KW-0051">Antiviral defense</keyword>
<keyword evidence="3" id="KW-0963">Cytoplasm</keyword>
<dbReference type="SUPFAM" id="SSF158568">
    <property type="entry name" value="AF1862-like"/>
    <property type="match status" value="1"/>
</dbReference>
<name>A0AAQ4CVP4_9CREN</name>
<dbReference type="NCBIfam" id="TIGR01881">
    <property type="entry name" value="cas_Cmr5"/>
    <property type="match status" value="1"/>
</dbReference>
<organism evidence="6 7">
    <name type="scientific">Saccharolobus caldissimus</name>
    <dbReference type="NCBI Taxonomy" id="1702097"/>
    <lineage>
        <taxon>Archaea</taxon>
        <taxon>Thermoproteota</taxon>
        <taxon>Thermoprotei</taxon>
        <taxon>Sulfolobales</taxon>
        <taxon>Sulfolobaceae</taxon>
        <taxon>Saccharolobus</taxon>
    </lineage>
</organism>
<dbReference type="Proteomes" id="UP001319921">
    <property type="component" value="Chromosome"/>
</dbReference>
<dbReference type="RefSeq" id="WP_229570398.1">
    <property type="nucleotide sequence ID" value="NZ_AP025226.1"/>
</dbReference>
<keyword evidence="7" id="KW-1185">Reference proteome</keyword>
<evidence type="ECO:0000256" key="5">
    <source>
        <dbReference type="ARBA" id="ARBA00030001"/>
    </source>
</evidence>
<dbReference type="GO" id="GO:0005737">
    <property type="term" value="C:cytoplasm"/>
    <property type="evidence" value="ECO:0007669"/>
    <property type="project" value="UniProtKB-SubCell"/>
</dbReference>
<evidence type="ECO:0000256" key="2">
    <source>
        <dbReference type="ARBA" id="ARBA00006161"/>
    </source>
</evidence>
<dbReference type="InterPro" id="IPR010160">
    <property type="entry name" value="CRISPR-assoc_prot_Cmr5"/>
</dbReference>
<dbReference type="EMBL" id="AP025226">
    <property type="protein sequence ID" value="BDB99875.1"/>
    <property type="molecule type" value="Genomic_DNA"/>
</dbReference>
<dbReference type="InterPro" id="IPR023101">
    <property type="entry name" value="AF1862-like_dom_sf"/>
</dbReference>
<proteinExistence type="inferred from homology"/>
<dbReference type="AlphaFoldDB" id="A0AAQ4CVP4"/>
<dbReference type="Gene3D" id="1.10.520.30">
    <property type="entry name" value="AF1862-like domain"/>
    <property type="match status" value="1"/>
</dbReference>
<dbReference type="KEGG" id="scas:SACC_28920"/>
<comment type="similarity">
    <text evidence="2">Belongs to the CRISPR system Cmr5 family.</text>
</comment>
<dbReference type="GeneID" id="68867618"/>
<evidence type="ECO:0000313" key="7">
    <source>
        <dbReference type="Proteomes" id="UP001319921"/>
    </source>
</evidence>
<evidence type="ECO:0000256" key="4">
    <source>
        <dbReference type="ARBA" id="ARBA00023118"/>
    </source>
</evidence>
<protein>
    <recommendedName>
        <fullName evidence="5">CRISPR type III-B/RAMP module-associated protein Cmr5</fullName>
    </recommendedName>
</protein>
<dbReference type="GO" id="GO:0051607">
    <property type="term" value="P:defense response to virus"/>
    <property type="evidence" value="ECO:0007669"/>
    <property type="project" value="UniProtKB-KW"/>
</dbReference>
<reference evidence="6 7" key="1">
    <citation type="journal article" date="2022" name="Microbiol. Resour. Announc.">
        <title>Complete Genome Sequence of the Hyperthermophilic and Acidophilic Archaeon Saccharolobus caldissimus Strain HS-3T.</title>
        <authorList>
            <person name="Sakai H.D."/>
            <person name="Kurosawa N."/>
        </authorList>
    </citation>
    <scope>NUCLEOTIDE SEQUENCE [LARGE SCALE GENOMIC DNA]</scope>
    <source>
        <strain evidence="6 7">JCM32116</strain>
    </source>
</reference>
<accession>A0AAQ4CVP4</accession>
<evidence type="ECO:0000256" key="3">
    <source>
        <dbReference type="ARBA" id="ARBA00022490"/>
    </source>
</evidence>
<sequence length="166" mass="18982">MIDGIKLAVDVFPKAISNIEDKDVLKYLKSRCRDFPEEALNSGFLPAFLFYLSKSDVCVLIDFLNYLNSNSEIKFDKFSKENESKQTIAYTIYTALVIYFLEKTELKDKIGLNDLDKLCPKNDINESAKKLEEILNGLYFNSSIVSILSKNYLLTLKRLAEAIINV</sequence>
<evidence type="ECO:0000313" key="6">
    <source>
        <dbReference type="EMBL" id="BDB99875.1"/>
    </source>
</evidence>
<comment type="subcellular location">
    <subcellularLocation>
        <location evidence="1">Cytoplasm</location>
    </subcellularLocation>
</comment>
<gene>
    <name evidence="6" type="ORF">SACC_28920</name>
</gene>